<evidence type="ECO:0000313" key="4">
    <source>
        <dbReference type="EMBL" id="MDS0246107.1"/>
    </source>
</evidence>
<dbReference type="GO" id="GO:0009423">
    <property type="term" value="P:chorismate biosynthetic process"/>
    <property type="evidence" value="ECO:0007669"/>
    <property type="project" value="TreeGrafter"/>
</dbReference>
<dbReference type="Pfam" id="PF08501">
    <property type="entry name" value="Shikimate_dh_N"/>
    <property type="match status" value="1"/>
</dbReference>
<dbReference type="Gene3D" id="3.40.50.10860">
    <property type="entry name" value="Leucine Dehydrogenase, chain A, domain 1"/>
    <property type="match status" value="1"/>
</dbReference>
<dbReference type="InterPro" id="IPR036291">
    <property type="entry name" value="NAD(P)-bd_dom_sf"/>
</dbReference>
<dbReference type="InterPro" id="IPR022893">
    <property type="entry name" value="Shikimate_DH_fam"/>
</dbReference>
<name>A0AAJ2HEM7_9MICO</name>
<evidence type="ECO:0000313" key="5">
    <source>
        <dbReference type="Proteomes" id="UP001183582"/>
    </source>
</evidence>
<protein>
    <submittedName>
        <fullName evidence="4">Shikimate dehydrogenase</fullName>
        <ecNumber evidence="4">1.1.1.25</ecNumber>
    </submittedName>
</protein>
<dbReference type="GO" id="GO:0005829">
    <property type="term" value="C:cytosol"/>
    <property type="evidence" value="ECO:0007669"/>
    <property type="project" value="TreeGrafter"/>
</dbReference>
<evidence type="ECO:0000256" key="1">
    <source>
        <dbReference type="ARBA" id="ARBA00004871"/>
    </source>
</evidence>
<accession>A0AAJ2HEM7</accession>
<dbReference type="Gene3D" id="3.40.50.720">
    <property type="entry name" value="NAD(P)-binding Rossmann-like Domain"/>
    <property type="match status" value="1"/>
</dbReference>
<sequence length="300" mass="31043">MVPRQPGLGVLTTGDRLAVWGDPIAHSRSPQLHAAAYRVLGLDWRYSRRRVDVAGFADALAGLDARWRGLSLTMPLKSIAHRTAVTHDRHAQLTGAVNTLLLDSGGPRGFNTDVGGIVAALAESGIDAVTSARIIGAGATATSALVALAEMGARRIEIVARRPDAVEPLTVLGEALGVRVVGVPFDAAARTPVPVTVATLPGDAAVPEADGIRLARNGGLLLDVVYGHWPTPLAELWQSEGGAALSGLGMLLHQAVRQVRIFTSGEAETPLPEEAAVLSAMRSAAEGPLAASSDPDDVGD</sequence>
<dbReference type="GO" id="GO:0004764">
    <property type="term" value="F:shikimate 3-dehydrogenase (NADP+) activity"/>
    <property type="evidence" value="ECO:0007669"/>
    <property type="project" value="UniProtKB-EC"/>
</dbReference>
<dbReference type="GO" id="GO:0009073">
    <property type="term" value="P:aromatic amino acid family biosynthetic process"/>
    <property type="evidence" value="ECO:0007669"/>
    <property type="project" value="UniProtKB-KW"/>
</dbReference>
<comment type="pathway">
    <text evidence="1">Metabolic intermediate biosynthesis; chorismate biosynthesis; chorismate from D-erythrose 4-phosphate and phosphoenolpyruvate: step 4/7.</text>
</comment>
<dbReference type="PANTHER" id="PTHR21089">
    <property type="entry name" value="SHIKIMATE DEHYDROGENASE"/>
    <property type="match status" value="1"/>
</dbReference>
<evidence type="ECO:0000256" key="2">
    <source>
        <dbReference type="ARBA" id="ARBA00023141"/>
    </source>
</evidence>
<dbReference type="PANTHER" id="PTHR21089:SF1">
    <property type="entry name" value="BIFUNCTIONAL 3-DEHYDROQUINATE DEHYDRATASE_SHIKIMATE DEHYDROGENASE, CHLOROPLASTIC"/>
    <property type="match status" value="1"/>
</dbReference>
<keyword evidence="2" id="KW-0057">Aromatic amino acid biosynthesis</keyword>
<gene>
    <name evidence="4" type="ORF">KZC50_10870</name>
</gene>
<dbReference type="Proteomes" id="UP001183582">
    <property type="component" value="Unassembled WGS sequence"/>
</dbReference>
<dbReference type="NCBIfam" id="NF001311">
    <property type="entry name" value="PRK00258.1-3"/>
    <property type="match status" value="1"/>
</dbReference>
<dbReference type="CDD" id="cd01065">
    <property type="entry name" value="NAD_bind_Shikimate_DH"/>
    <property type="match status" value="1"/>
</dbReference>
<dbReference type="GO" id="GO:0050661">
    <property type="term" value="F:NADP binding"/>
    <property type="evidence" value="ECO:0007669"/>
    <property type="project" value="TreeGrafter"/>
</dbReference>
<comment type="caution">
    <text evidence="4">The sequence shown here is derived from an EMBL/GenBank/DDBJ whole genome shotgun (WGS) entry which is preliminary data.</text>
</comment>
<dbReference type="InterPro" id="IPR046346">
    <property type="entry name" value="Aminoacid_DH-like_N_sf"/>
</dbReference>
<dbReference type="EC" id="1.1.1.25" evidence="4"/>
<dbReference type="SUPFAM" id="SSF53223">
    <property type="entry name" value="Aminoacid dehydrogenase-like, N-terminal domain"/>
    <property type="match status" value="1"/>
</dbReference>
<keyword evidence="4" id="KW-0560">Oxidoreductase</keyword>
<dbReference type="GO" id="GO:0019632">
    <property type="term" value="P:shikimate metabolic process"/>
    <property type="evidence" value="ECO:0007669"/>
    <property type="project" value="TreeGrafter"/>
</dbReference>
<dbReference type="SUPFAM" id="SSF51735">
    <property type="entry name" value="NAD(P)-binding Rossmann-fold domains"/>
    <property type="match status" value="1"/>
</dbReference>
<organism evidence="4 5">
    <name type="scientific">Microbacterium aurantiacum</name>
    <dbReference type="NCBI Taxonomy" id="162393"/>
    <lineage>
        <taxon>Bacteria</taxon>
        <taxon>Bacillati</taxon>
        <taxon>Actinomycetota</taxon>
        <taxon>Actinomycetes</taxon>
        <taxon>Micrococcales</taxon>
        <taxon>Microbacteriaceae</taxon>
        <taxon>Microbacterium</taxon>
    </lineage>
</organism>
<feature type="domain" description="Shikimate dehydrogenase substrate binding N-terminal" evidence="3">
    <location>
        <begin position="19"/>
        <end position="100"/>
    </location>
</feature>
<evidence type="ECO:0000259" key="3">
    <source>
        <dbReference type="Pfam" id="PF08501"/>
    </source>
</evidence>
<dbReference type="AlphaFoldDB" id="A0AAJ2HEM7"/>
<dbReference type="EMBL" id="JAHWXH010000002">
    <property type="protein sequence ID" value="MDS0246107.1"/>
    <property type="molecule type" value="Genomic_DNA"/>
</dbReference>
<keyword evidence="2" id="KW-0028">Amino-acid biosynthesis</keyword>
<proteinExistence type="predicted"/>
<dbReference type="InterPro" id="IPR013708">
    <property type="entry name" value="Shikimate_DH-bd_N"/>
</dbReference>
<reference evidence="4 5" key="1">
    <citation type="submission" date="2021-06" db="EMBL/GenBank/DDBJ databases">
        <title>Genome-based taxonomic framework of Microbacterium strains isolated from marine environment, the description of four new species and reclassification of four preexisting species.</title>
        <authorList>
            <person name="Lee S.D."/>
            <person name="Kim S.-M."/>
            <person name="Byeon Y.-S."/>
            <person name="Yang H.L."/>
            <person name="Kim I.S."/>
        </authorList>
    </citation>
    <scope>NUCLEOTIDE SEQUENCE [LARGE SCALE GENOMIC DNA]</scope>
    <source>
        <strain evidence="4 5">KACC 20514</strain>
    </source>
</reference>